<feature type="compositionally biased region" description="Basic and acidic residues" evidence="1">
    <location>
        <begin position="180"/>
        <end position="189"/>
    </location>
</feature>
<evidence type="ECO:0000313" key="2">
    <source>
        <dbReference type="EMBL" id="KAK4087469.1"/>
    </source>
</evidence>
<gene>
    <name evidence="2" type="ORF">Purlil1_8059</name>
</gene>
<dbReference type="Proteomes" id="UP001287286">
    <property type="component" value="Unassembled WGS sequence"/>
</dbReference>
<keyword evidence="3" id="KW-1185">Reference proteome</keyword>
<comment type="caution">
    <text evidence="2">The sequence shown here is derived from an EMBL/GenBank/DDBJ whole genome shotgun (WGS) entry which is preliminary data.</text>
</comment>
<organism evidence="2 3">
    <name type="scientific">Purpureocillium lilacinum</name>
    <name type="common">Paecilomyces lilacinus</name>
    <dbReference type="NCBI Taxonomy" id="33203"/>
    <lineage>
        <taxon>Eukaryota</taxon>
        <taxon>Fungi</taxon>
        <taxon>Dikarya</taxon>
        <taxon>Ascomycota</taxon>
        <taxon>Pezizomycotina</taxon>
        <taxon>Sordariomycetes</taxon>
        <taxon>Hypocreomycetidae</taxon>
        <taxon>Hypocreales</taxon>
        <taxon>Ophiocordycipitaceae</taxon>
        <taxon>Purpureocillium</taxon>
    </lineage>
</organism>
<feature type="region of interest" description="Disordered" evidence="1">
    <location>
        <begin position="119"/>
        <end position="191"/>
    </location>
</feature>
<sequence>MAKVSDALAGPWHLQLEELPDSTTTDRHPRVNARRPIRAVVSARRALPREGAGPVYKQVLTLPSFVILRRWPTEVGSWPPFSTYVDAPSRRDATILRDRPGSNPLLLLNKIIVALGGTSTQRHRSSLAVSSPTLPTGRSTQPLREPRRRARGSCPRKRAPFNDSIVNPQPGRFTAAGPGEGRRGTTDPRRMRRARQGSNAHRGACLVEPQLAQGPPPVPVPGTSRRRVVSFSLGWHTVTVTARHQALVAHTPLGYIGMYILSALQFLRVHAHVREVEHEYRYTYEAQYRRADGWMYALVNAREALPLMPPPSSLSTPTEGVWNLSLPSLVKRVAGPSGAATAAAAAALFHLPTR</sequence>
<name>A0ABR0BTW8_PURLI</name>
<dbReference type="EMBL" id="JAWRVI010000031">
    <property type="protein sequence ID" value="KAK4087469.1"/>
    <property type="molecule type" value="Genomic_DNA"/>
</dbReference>
<evidence type="ECO:0000256" key="1">
    <source>
        <dbReference type="SAM" id="MobiDB-lite"/>
    </source>
</evidence>
<feature type="compositionally biased region" description="Basic residues" evidence="1">
    <location>
        <begin position="146"/>
        <end position="159"/>
    </location>
</feature>
<accession>A0ABR0BTW8</accession>
<evidence type="ECO:0000313" key="3">
    <source>
        <dbReference type="Proteomes" id="UP001287286"/>
    </source>
</evidence>
<proteinExistence type="predicted"/>
<reference evidence="2 3" key="1">
    <citation type="journal article" date="2024" name="Microbiol. Resour. Announc.">
        <title>Genome annotations for the ascomycete fungi Trichoderma harzianum, Trichoderma aggressivum, and Purpureocillium lilacinum.</title>
        <authorList>
            <person name="Beijen E.P.W."/>
            <person name="Ohm R.A."/>
        </authorList>
    </citation>
    <scope>NUCLEOTIDE SEQUENCE [LARGE SCALE GENOMIC DNA]</scope>
    <source>
        <strain evidence="2 3">CBS 150709</strain>
    </source>
</reference>
<protein>
    <submittedName>
        <fullName evidence="2">Uncharacterized protein</fullName>
    </submittedName>
</protein>
<feature type="compositionally biased region" description="Polar residues" evidence="1">
    <location>
        <begin position="127"/>
        <end position="142"/>
    </location>
</feature>